<dbReference type="Proteomes" id="UP001193081">
    <property type="component" value="Unassembled WGS sequence"/>
</dbReference>
<dbReference type="Pfam" id="PF00875">
    <property type="entry name" value="DNA_photolyase"/>
    <property type="match status" value="1"/>
</dbReference>
<accession>A0ABS4DE98</accession>
<evidence type="ECO:0000256" key="2">
    <source>
        <dbReference type="ARBA" id="ARBA00022630"/>
    </source>
</evidence>
<dbReference type="PRINTS" id="PR00147">
    <property type="entry name" value="DNAPHOTLYASE"/>
</dbReference>
<dbReference type="InterPro" id="IPR002081">
    <property type="entry name" value="Cryptochrome/DNA_photolyase_1"/>
</dbReference>
<comment type="cofactor">
    <cofactor evidence="1">
        <name>FAD</name>
        <dbReference type="ChEBI" id="CHEBI:57692"/>
    </cofactor>
</comment>
<dbReference type="InterPro" id="IPR036134">
    <property type="entry name" value="Crypto/Photolyase_FAD-like_sf"/>
</dbReference>
<gene>
    <name evidence="7" type="ORF">EYB53_018745</name>
</gene>
<dbReference type="RefSeq" id="WP_135479927.1">
    <property type="nucleotide sequence ID" value="NZ_SIJK02000042.1"/>
</dbReference>
<evidence type="ECO:0000256" key="1">
    <source>
        <dbReference type="ARBA" id="ARBA00001974"/>
    </source>
</evidence>
<dbReference type="Gene3D" id="1.25.40.80">
    <property type="match status" value="1"/>
</dbReference>
<dbReference type="PROSITE" id="PS00691">
    <property type="entry name" value="DNA_PHOTOLYASES_1_2"/>
    <property type="match status" value="1"/>
</dbReference>
<dbReference type="InterPro" id="IPR018394">
    <property type="entry name" value="DNA_photolyase_1_CS_C"/>
</dbReference>
<dbReference type="PANTHER" id="PTHR11455">
    <property type="entry name" value="CRYPTOCHROME"/>
    <property type="match status" value="1"/>
</dbReference>
<evidence type="ECO:0000256" key="4">
    <source>
        <dbReference type="ARBA" id="ARBA00022991"/>
    </source>
</evidence>
<reference evidence="7 8" key="1">
    <citation type="submission" date="2021-03" db="EMBL/GenBank/DDBJ databases">
        <authorList>
            <person name="Grouzdev D.S."/>
        </authorList>
    </citation>
    <scope>NUCLEOTIDE SEQUENCE [LARGE SCALE GENOMIC DNA]</scope>
    <source>
        <strain evidence="7 8">M50-1</strain>
    </source>
</reference>
<organism evidence="7 8">
    <name type="scientific">Candidatus Chloroploca mongolica</name>
    <dbReference type="NCBI Taxonomy" id="2528176"/>
    <lineage>
        <taxon>Bacteria</taxon>
        <taxon>Bacillati</taxon>
        <taxon>Chloroflexota</taxon>
        <taxon>Chloroflexia</taxon>
        <taxon>Chloroflexales</taxon>
        <taxon>Chloroflexineae</taxon>
        <taxon>Oscillochloridaceae</taxon>
        <taxon>Candidatus Chloroploca</taxon>
    </lineage>
</organism>
<evidence type="ECO:0000313" key="8">
    <source>
        <dbReference type="Proteomes" id="UP001193081"/>
    </source>
</evidence>
<evidence type="ECO:0000313" key="7">
    <source>
        <dbReference type="EMBL" id="MBP1467761.1"/>
    </source>
</evidence>
<dbReference type="PANTHER" id="PTHR11455:SF9">
    <property type="entry name" value="CRYPTOCHROME CIRCADIAN CLOCK 5 ISOFORM X1"/>
    <property type="match status" value="1"/>
</dbReference>
<proteinExistence type="inferred from homology"/>
<evidence type="ECO:0000256" key="3">
    <source>
        <dbReference type="ARBA" id="ARBA00022827"/>
    </source>
</evidence>
<dbReference type="SUPFAM" id="SSF48173">
    <property type="entry name" value="Cryptochrome/photolyase FAD-binding domain"/>
    <property type="match status" value="1"/>
</dbReference>
<comment type="caution">
    <text evidence="7">The sequence shown here is derived from an EMBL/GenBank/DDBJ whole genome shotgun (WGS) entry which is preliminary data.</text>
</comment>
<dbReference type="SUPFAM" id="SSF52425">
    <property type="entry name" value="Cryptochrome/photolyase, N-terminal domain"/>
    <property type="match status" value="1"/>
</dbReference>
<feature type="domain" description="Photolyase/cryptochrome alpha/beta" evidence="6">
    <location>
        <begin position="2"/>
        <end position="132"/>
    </location>
</feature>
<dbReference type="Pfam" id="PF03441">
    <property type="entry name" value="FAD_binding_7"/>
    <property type="match status" value="1"/>
</dbReference>
<dbReference type="InterPro" id="IPR014729">
    <property type="entry name" value="Rossmann-like_a/b/a_fold"/>
</dbReference>
<evidence type="ECO:0000256" key="5">
    <source>
        <dbReference type="RuleBase" id="RU004182"/>
    </source>
</evidence>
<keyword evidence="8" id="KW-1185">Reference proteome</keyword>
<keyword evidence="2 5" id="KW-0285">Flavoprotein</keyword>
<dbReference type="EMBL" id="SIJK02000042">
    <property type="protein sequence ID" value="MBP1467761.1"/>
    <property type="molecule type" value="Genomic_DNA"/>
</dbReference>
<comment type="similarity">
    <text evidence="5">Belongs to the DNA photolyase family.</text>
</comment>
<dbReference type="InterPro" id="IPR036155">
    <property type="entry name" value="Crypto/Photolyase_N_sf"/>
</dbReference>
<dbReference type="Gene3D" id="1.10.579.10">
    <property type="entry name" value="DNA Cyclobutane Dipyrimidine Photolyase, subunit A, domain 3"/>
    <property type="match status" value="1"/>
</dbReference>
<keyword evidence="3 5" id="KW-0274">FAD</keyword>
<dbReference type="InterPro" id="IPR005101">
    <property type="entry name" value="Cryptochr/Photolyase_FAD-bd"/>
</dbReference>
<dbReference type="PROSITE" id="PS51645">
    <property type="entry name" value="PHR_CRY_ALPHA_BETA"/>
    <property type="match status" value="1"/>
</dbReference>
<name>A0ABS4DE98_9CHLR</name>
<evidence type="ECO:0000259" key="6">
    <source>
        <dbReference type="PROSITE" id="PS51645"/>
    </source>
</evidence>
<dbReference type="InterPro" id="IPR006050">
    <property type="entry name" value="DNA_photolyase_N"/>
</dbReference>
<protein>
    <submittedName>
        <fullName evidence="7">Deoxyribodipyrimidine photo-lyase</fullName>
    </submittedName>
</protein>
<keyword evidence="4 5" id="KW-0157">Chromophore</keyword>
<dbReference type="Gene3D" id="3.40.50.620">
    <property type="entry name" value="HUPs"/>
    <property type="match status" value="1"/>
</dbReference>
<dbReference type="PROSITE" id="PS00394">
    <property type="entry name" value="DNA_PHOTOLYASES_1_1"/>
    <property type="match status" value="1"/>
</dbReference>
<sequence>MHPIIHWFRRDLRLADNAALTAAAKASDGAVVPVYIFDETIIHSRFASPGRTAWLLANLQQLEADLRTCGVPLVVARGNPVEVLPALARATGARGVYWNRDYTPYAVRRDAALKTQLREAGFEAESFKDAVIFEFHEVLTKEGRPYTVYTPYARRWRQLLAEQPVHTIARPALIPYVCPPELATMSAVLPVAPGGSAIPTLAQFGMQLPYPLPDAGEHSANTCLARFVSLHRDAPIAAYAEQRNLPGVHGTSRLSPYLRLGIISPRQLLTAARTLREHPDGSNALTGIETWLGELIWRDFYVQVLYHHPYVLRGAFRQAYDALAWANDPAHFEAWQTGQTGYPIVDAAMRQLRQEGWMHNRARMIVASFLTKDLLVDWRWGERHFMHWLLDGDPAANNGGWQWAAGTGTDAQPFFRIFNPVSQGQKFDPEGIYVRRYLPELRNVPNTFIHEPHRMASADQIRADLQIGRDYPQPIVEHKVQRERALALYATVRKAQPEA</sequence>